<dbReference type="InterPro" id="IPR036259">
    <property type="entry name" value="MFS_trans_sf"/>
</dbReference>
<evidence type="ECO:0000313" key="4">
    <source>
        <dbReference type="EMBL" id="CAK0836519.1"/>
    </source>
</evidence>
<reference evidence="4" key="1">
    <citation type="submission" date="2023-10" db="EMBL/GenBank/DDBJ databases">
        <authorList>
            <person name="Chen Y."/>
            <person name="Shah S."/>
            <person name="Dougan E. K."/>
            <person name="Thang M."/>
            <person name="Chan C."/>
        </authorList>
    </citation>
    <scope>NUCLEOTIDE SEQUENCE [LARGE SCALE GENOMIC DNA]</scope>
</reference>
<accession>A0ABN9SVG3</accession>
<protein>
    <recommendedName>
        <fullName evidence="6">Major facilitator superfamily associated domain-containing protein</fullName>
    </recommendedName>
</protein>
<keyword evidence="2" id="KW-1133">Transmembrane helix</keyword>
<feature type="transmembrane region" description="Helical" evidence="2">
    <location>
        <begin position="94"/>
        <end position="113"/>
    </location>
</feature>
<keyword evidence="2" id="KW-0812">Transmembrane</keyword>
<feature type="compositionally biased region" description="Basic residues" evidence="1">
    <location>
        <begin position="217"/>
        <end position="232"/>
    </location>
</feature>
<feature type="chain" id="PRO_5046373809" description="Major facilitator superfamily associated domain-containing protein" evidence="3">
    <location>
        <begin position="25"/>
        <end position="232"/>
    </location>
</feature>
<dbReference type="Proteomes" id="UP001189429">
    <property type="component" value="Unassembled WGS sequence"/>
</dbReference>
<evidence type="ECO:0000256" key="1">
    <source>
        <dbReference type="SAM" id="MobiDB-lite"/>
    </source>
</evidence>
<evidence type="ECO:0008006" key="6">
    <source>
        <dbReference type="Google" id="ProtNLM"/>
    </source>
</evidence>
<comment type="caution">
    <text evidence="4">The sequence shown here is derived from an EMBL/GenBank/DDBJ whole genome shotgun (WGS) entry which is preliminary data.</text>
</comment>
<feature type="transmembrane region" description="Helical" evidence="2">
    <location>
        <begin position="153"/>
        <end position="175"/>
    </location>
</feature>
<keyword evidence="3" id="KW-0732">Signal</keyword>
<evidence type="ECO:0000256" key="2">
    <source>
        <dbReference type="SAM" id="Phobius"/>
    </source>
</evidence>
<feature type="region of interest" description="Disordered" evidence="1">
    <location>
        <begin position="201"/>
        <end position="232"/>
    </location>
</feature>
<dbReference type="EMBL" id="CAUYUJ010013636">
    <property type="protein sequence ID" value="CAK0836519.1"/>
    <property type="molecule type" value="Genomic_DNA"/>
</dbReference>
<dbReference type="SUPFAM" id="SSF103473">
    <property type="entry name" value="MFS general substrate transporter"/>
    <property type="match status" value="1"/>
</dbReference>
<feature type="compositionally biased region" description="Low complexity" evidence="1">
    <location>
        <begin position="203"/>
        <end position="216"/>
    </location>
</feature>
<keyword evidence="2" id="KW-0472">Membrane</keyword>
<evidence type="ECO:0000313" key="5">
    <source>
        <dbReference type="Proteomes" id="UP001189429"/>
    </source>
</evidence>
<name>A0ABN9SVG3_9DINO</name>
<sequence>EHLWRARFLLLLVALGALQHTIQPSVPYLENTFFAAGHGGAEDCEATPKADACREGAADAALYRGWAGAASHAGAMLLAVSLGLHSDSVGRRPLIRSFGVLNLAPLVALALHVELGVSLWPFLLAQPAVEAFDVSGVYLALVSDLVPQQEERAGAYGAFIGGMLLLLLVLTPLAFLVPRRFALAFSLLAGATKVLYLTRSSASPRRPGSCPGAPGPRRARGRSGRRGRPSAY</sequence>
<proteinExistence type="predicted"/>
<evidence type="ECO:0000256" key="3">
    <source>
        <dbReference type="SAM" id="SignalP"/>
    </source>
</evidence>
<feature type="signal peptide" evidence="3">
    <location>
        <begin position="1"/>
        <end position="24"/>
    </location>
</feature>
<feature type="non-terminal residue" evidence="4">
    <location>
        <position position="1"/>
    </location>
</feature>
<organism evidence="4 5">
    <name type="scientific">Prorocentrum cordatum</name>
    <dbReference type="NCBI Taxonomy" id="2364126"/>
    <lineage>
        <taxon>Eukaryota</taxon>
        <taxon>Sar</taxon>
        <taxon>Alveolata</taxon>
        <taxon>Dinophyceae</taxon>
        <taxon>Prorocentrales</taxon>
        <taxon>Prorocentraceae</taxon>
        <taxon>Prorocentrum</taxon>
    </lineage>
</organism>
<keyword evidence="5" id="KW-1185">Reference proteome</keyword>
<gene>
    <name evidence="4" type="ORF">PCOR1329_LOCUS32980</name>
</gene>